<comment type="similarity">
    <text evidence="8 9">Belongs to the TonB-dependent receptor family.</text>
</comment>
<evidence type="ECO:0000313" key="12">
    <source>
        <dbReference type="EMBL" id="RGX78695.1"/>
    </source>
</evidence>
<protein>
    <submittedName>
        <fullName evidence="12">TonB-dependent receptor</fullName>
    </submittedName>
</protein>
<dbReference type="Pfam" id="PF13715">
    <property type="entry name" value="CarbopepD_reg_2"/>
    <property type="match status" value="1"/>
</dbReference>
<feature type="domain" description="TonB-dependent receptor plug" evidence="11">
    <location>
        <begin position="141"/>
        <end position="246"/>
    </location>
</feature>
<keyword evidence="7 8" id="KW-0998">Cell outer membrane</keyword>
<evidence type="ECO:0000256" key="2">
    <source>
        <dbReference type="ARBA" id="ARBA00022448"/>
    </source>
</evidence>
<sequence length="1050" mass="117938">MEKQENFCKRQAPKLCRLFPVAILLFLFLSVPLKGYSEDVPSLESVQQNTVKVTGTVKDVNGEPIIGANVMVVGTATGVITDIDGNFSLNVPVGSKLQFSFIGYKEQVVPVKKGISLNIVLEEDSQMLGEVEVVAYGVQKKVSVTGAISSMKGDDLLKTPAGSISNILSGQVTGISSVQYSGEPGADAAEIYVRGIATWNNATPLIQVDGVERDMSQIDPNEIESITVLKDASATAVFGVRGANGVILVTTKRGAEGKAKISFTTSAGVNVRTKELEFANSYQYASYVNMMRTNDGNSPLYSDEQLAAFRDHTNPLLYPDINWIDYCMNKAAFQSQHNVSISGGTNNMRYFVSAGLFTQDGMFKQFNLTDDFNFDYKRYSYRANLDFDVSKTTLLSVNIGGRVESKRTPESGEDQNQLFRKLYWAVPFASAGIVDGKYIKTNGDYITNPGTDGLASYYGNGFRNRTTNVLNLDLVLDQKLDFITKGLSLKLKGSYNSSYSTTKIASSSVATYTPVIDDKGAVSFKKSGSDSQTSYREGDYGKARDWYMEFALNYNRKFGNHNVSALLLYNQSKSYYPAQYSYIPTGYVGLVGRVTYDWKTRYLAEFNAGYNGSENFNPDNRYGFFPAGSVGWVVSEEPFFAPLKNVIGYLKIRAAVGMVGNDRYGNQRFWYLPSSYGYGQNNNHNAPGGFFGQNIGNAKPGAWESTHTNPDAKWETSVKQNYGVEFTIFNDRLNISTDYFIENRSDILRDPDYLPGILGMSLPAINVGKVQNKGFEIQAKWNDRLNDDFRYWANFNISFARNKIVYMNEVEQNEPWMYQTGRRVGSRSMYQFWGFYDETADMRYQEEFGMPIADHGITLHPGDAVYVDLNKDGKLDGNDATRNIGFTDVPEYTAGLNVGFSWKNFDFSMQWTGAWNVDRMLSEFRQPLGDTYNKGLLLYQYENTWRSSADTYTAKYPRITTVNNKNNFQLASDLYLINASYLRLKNIEIGYNFDFPFMKKLKLNNCRLYVNGYNLLTFTGFKWGDPESRQSDRPNYPLTRVFNIGLKLGF</sequence>
<evidence type="ECO:0000256" key="6">
    <source>
        <dbReference type="ARBA" id="ARBA00023136"/>
    </source>
</evidence>
<dbReference type="InterPro" id="IPR023997">
    <property type="entry name" value="TonB-dep_OMP_SusC/RagA_CS"/>
</dbReference>
<keyword evidence="12" id="KW-0675">Receptor</keyword>
<comment type="caution">
    <text evidence="12">The sequence shown here is derived from an EMBL/GenBank/DDBJ whole genome shotgun (WGS) entry which is preliminary data.</text>
</comment>
<proteinExistence type="inferred from homology"/>
<dbReference type="FunFam" id="2.60.40.1120:FF:000003">
    <property type="entry name" value="Outer membrane protein Omp121"/>
    <property type="match status" value="1"/>
</dbReference>
<accession>A0A413H544</accession>
<evidence type="ECO:0000259" key="10">
    <source>
        <dbReference type="Pfam" id="PF00593"/>
    </source>
</evidence>
<feature type="domain" description="TonB-dependent receptor-like beta-barrel" evidence="10">
    <location>
        <begin position="436"/>
        <end position="1015"/>
    </location>
</feature>
<dbReference type="Gene3D" id="2.60.40.1120">
    <property type="entry name" value="Carboxypeptidase-like, regulatory domain"/>
    <property type="match status" value="1"/>
</dbReference>
<evidence type="ECO:0000256" key="8">
    <source>
        <dbReference type="PROSITE-ProRule" id="PRU01360"/>
    </source>
</evidence>
<evidence type="ECO:0000256" key="5">
    <source>
        <dbReference type="ARBA" id="ARBA00023077"/>
    </source>
</evidence>
<dbReference type="AlphaFoldDB" id="A0A413H544"/>
<dbReference type="InterPro" id="IPR012910">
    <property type="entry name" value="Plug_dom"/>
</dbReference>
<dbReference type="RefSeq" id="WP_117987456.1">
    <property type="nucleotide sequence ID" value="NZ_CABMFG010000014.1"/>
</dbReference>
<gene>
    <name evidence="12" type="ORF">DXA68_10765</name>
</gene>
<dbReference type="SUPFAM" id="SSF56935">
    <property type="entry name" value="Porins"/>
    <property type="match status" value="1"/>
</dbReference>
<evidence type="ECO:0000256" key="3">
    <source>
        <dbReference type="ARBA" id="ARBA00022452"/>
    </source>
</evidence>
<dbReference type="Pfam" id="PF07715">
    <property type="entry name" value="Plug"/>
    <property type="match status" value="1"/>
</dbReference>
<evidence type="ECO:0000256" key="1">
    <source>
        <dbReference type="ARBA" id="ARBA00004571"/>
    </source>
</evidence>
<keyword evidence="6 8" id="KW-0472">Membrane</keyword>
<keyword evidence="3 8" id="KW-1134">Transmembrane beta strand</keyword>
<evidence type="ECO:0000313" key="13">
    <source>
        <dbReference type="Proteomes" id="UP000286075"/>
    </source>
</evidence>
<comment type="subcellular location">
    <subcellularLocation>
        <location evidence="1 8">Cell outer membrane</location>
        <topology evidence="1 8">Multi-pass membrane protein</topology>
    </subcellularLocation>
</comment>
<dbReference type="Gene3D" id="2.40.170.20">
    <property type="entry name" value="TonB-dependent receptor, beta-barrel domain"/>
    <property type="match status" value="1"/>
</dbReference>
<dbReference type="OrthoDB" id="9768177at2"/>
<reference evidence="12 13" key="1">
    <citation type="submission" date="2018-08" db="EMBL/GenBank/DDBJ databases">
        <title>A genome reference for cultivated species of the human gut microbiota.</title>
        <authorList>
            <person name="Zou Y."/>
            <person name="Xue W."/>
            <person name="Luo G."/>
        </authorList>
    </citation>
    <scope>NUCLEOTIDE SEQUENCE [LARGE SCALE GENOMIC DNA]</scope>
    <source>
        <strain evidence="12 13">OF03-9BH</strain>
    </source>
</reference>
<dbReference type="InterPro" id="IPR000531">
    <property type="entry name" value="Beta-barrel_TonB"/>
</dbReference>
<dbReference type="GO" id="GO:0009279">
    <property type="term" value="C:cell outer membrane"/>
    <property type="evidence" value="ECO:0007669"/>
    <property type="project" value="UniProtKB-SubCell"/>
</dbReference>
<keyword evidence="2 8" id="KW-0813">Transport</keyword>
<dbReference type="FunFam" id="2.170.130.10:FF:000003">
    <property type="entry name" value="SusC/RagA family TonB-linked outer membrane protein"/>
    <property type="match status" value="1"/>
</dbReference>
<dbReference type="NCBIfam" id="TIGR04056">
    <property type="entry name" value="OMP_RagA_SusC"/>
    <property type="match status" value="1"/>
</dbReference>
<dbReference type="InterPro" id="IPR037066">
    <property type="entry name" value="Plug_dom_sf"/>
</dbReference>
<dbReference type="NCBIfam" id="TIGR04057">
    <property type="entry name" value="SusC_RagA_signa"/>
    <property type="match status" value="1"/>
</dbReference>
<dbReference type="InterPro" id="IPR036942">
    <property type="entry name" value="Beta-barrel_TonB_sf"/>
</dbReference>
<dbReference type="SUPFAM" id="SSF49464">
    <property type="entry name" value="Carboxypeptidase regulatory domain-like"/>
    <property type="match status" value="1"/>
</dbReference>
<keyword evidence="5 9" id="KW-0798">TonB box</keyword>
<evidence type="ECO:0000256" key="7">
    <source>
        <dbReference type="ARBA" id="ARBA00023237"/>
    </source>
</evidence>
<dbReference type="InterPro" id="IPR023996">
    <property type="entry name" value="TonB-dep_OMP_SusC/RagA"/>
</dbReference>
<keyword evidence="4 8" id="KW-0812">Transmembrane</keyword>
<dbReference type="InterPro" id="IPR008969">
    <property type="entry name" value="CarboxyPept-like_regulatory"/>
</dbReference>
<dbReference type="Pfam" id="PF00593">
    <property type="entry name" value="TonB_dep_Rec_b-barrel"/>
    <property type="match status" value="1"/>
</dbReference>
<evidence type="ECO:0000256" key="9">
    <source>
        <dbReference type="RuleBase" id="RU003357"/>
    </source>
</evidence>
<organism evidence="12 13">
    <name type="scientific">Bacteroides stercorirosoris</name>
    <dbReference type="NCBI Taxonomy" id="871324"/>
    <lineage>
        <taxon>Bacteria</taxon>
        <taxon>Pseudomonadati</taxon>
        <taxon>Bacteroidota</taxon>
        <taxon>Bacteroidia</taxon>
        <taxon>Bacteroidales</taxon>
        <taxon>Bacteroidaceae</taxon>
        <taxon>Bacteroides</taxon>
    </lineage>
</organism>
<dbReference type="Gene3D" id="2.170.130.10">
    <property type="entry name" value="TonB-dependent receptor, plug domain"/>
    <property type="match status" value="1"/>
</dbReference>
<dbReference type="PROSITE" id="PS52016">
    <property type="entry name" value="TONB_DEPENDENT_REC_3"/>
    <property type="match status" value="1"/>
</dbReference>
<name>A0A413H544_9BACE</name>
<dbReference type="InterPro" id="IPR039426">
    <property type="entry name" value="TonB-dep_rcpt-like"/>
</dbReference>
<evidence type="ECO:0000259" key="11">
    <source>
        <dbReference type="Pfam" id="PF07715"/>
    </source>
</evidence>
<dbReference type="Proteomes" id="UP000286075">
    <property type="component" value="Unassembled WGS sequence"/>
</dbReference>
<evidence type="ECO:0000256" key="4">
    <source>
        <dbReference type="ARBA" id="ARBA00022692"/>
    </source>
</evidence>
<dbReference type="EMBL" id="QSCF01000014">
    <property type="protein sequence ID" value="RGX78695.1"/>
    <property type="molecule type" value="Genomic_DNA"/>
</dbReference>